<keyword evidence="2" id="KW-1133">Transmembrane helix</keyword>
<dbReference type="AlphaFoldDB" id="A0A4Z1P139"/>
<evidence type="ECO:0000313" key="3">
    <source>
        <dbReference type="EMBL" id="TID21450.1"/>
    </source>
</evidence>
<keyword evidence="2" id="KW-0472">Membrane</keyword>
<evidence type="ECO:0000256" key="1">
    <source>
        <dbReference type="SAM" id="MobiDB-lite"/>
    </source>
</evidence>
<feature type="compositionally biased region" description="Basic and acidic residues" evidence="1">
    <location>
        <begin position="129"/>
        <end position="143"/>
    </location>
</feature>
<feature type="transmembrane region" description="Helical" evidence="2">
    <location>
        <begin position="72"/>
        <end position="95"/>
    </location>
</feature>
<comment type="caution">
    <text evidence="3">The sequence shown here is derived from an EMBL/GenBank/DDBJ whole genome shotgun (WGS) entry which is preliminary data.</text>
</comment>
<feature type="region of interest" description="Disordered" evidence="1">
    <location>
        <begin position="214"/>
        <end position="241"/>
    </location>
</feature>
<dbReference type="Proteomes" id="UP000298493">
    <property type="component" value="Unassembled WGS sequence"/>
</dbReference>
<keyword evidence="4" id="KW-1185">Reference proteome</keyword>
<sequence length="241" mass="25388">MSPAPQQVDSVVFDTSILLAPTGSLASQDLAGPPVSAAATSTSESTSSPSSTSIGKTASPLDAQAHGSGKSIAIAIAIAIAIVALVIISTVLLFCSRKRKQAAKQAQYSEARLLRRSQLEDAPPPYLPSREHDCHNAIPKDDLPATPTRPQSMVVNEKPASRSRPALRSMNSEPLLPLPFQSATAPTLRSDTQPSMPMTHLTEGSWATLPTMSTQPTLPKANIPGRLAPLPNENVPSRFST</sequence>
<name>A0A4Z1P139_9PEZI</name>
<keyword evidence="2" id="KW-0812">Transmembrane</keyword>
<dbReference type="EMBL" id="SNSC02000009">
    <property type="protein sequence ID" value="TID21450.1"/>
    <property type="molecule type" value="Genomic_DNA"/>
</dbReference>
<proteinExistence type="predicted"/>
<reference evidence="3 4" key="1">
    <citation type="submission" date="2019-04" db="EMBL/GenBank/DDBJ databases">
        <title>High contiguity whole genome sequence and gene annotation resource for two Venturia nashicola isolates.</title>
        <authorList>
            <person name="Prokchorchik M."/>
            <person name="Won K."/>
            <person name="Lee Y."/>
            <person name="Choi E.D."/>
            <person name="Segonzac C."/>
            <person name="Sohn K.H."/>
        </authorList>
    </citation>
    <scope>NUCLEOTIDE SEQUENCE [LARGE SCALE GENOMIC DNA]</scope>
    <source>
        <strain evidence="3 4">PRI2</strain>
    </source>
</reference>
<gene>
    <name evidence="3" type="ORF">E6O75_ATG04845</name>
</gene>
<feature type="region of interest" description="Disordered" evidence="1">
    <location>
        <begin position="30"/>
        <end position="59"/>
    </location>
</feature>
<feature type="region of interest" description="Disordered" evidence="1">
    <location>
        <begin position="115"/>
        <end position="178"/>
    </location>
</feature>
<organism evidence="3 4">
    <name type="scientific">Venturia nashicola</name>
    <dbReference type="NCBI Taxonomy" id="86259"/>
    <lineage>
        <taxon>Eukaryota</taxon>
        <taxon>Fungi</taxon>
        <taxon>Dikarya</taxon>
        <taxon>Ascomycota</taxon>
        <taxon>Pezizomycotina</taxon>
        <taxon>Dothideomycetes</taxon>
        <taxon>Pleosporomycetidae</taxon>
        <taxon>Venturiales</taxon>
        <taxon>Venturiaceae</taxon>
        <taxon>Venturia</taxon>
    </lineage>
</organism>
<protein>
    <submittedName>
        <fullName evidence="3">General amino acid permease</fullName>
    </submittedName>
</protein>
<evidence type="ECO:0000313" key="4">
    <source>
        <dbReference type="Proteomes" id="UP000298493"/>
    </source>
</evidence>
<evidence type="ECO:0000256" key="2">
    <source>
        <dbReference type="SAM" id="Phobius"/>
    </source>
</evidence>
<accession>A0A4Z1P139</accession>
<feature type="compositionally biased region" description="Low complexity" evidence="1">
    <location>
        <begin position="36"/>
        <end position="59"/>
    </location>
</feature>